<keyword evidence="3" id="KW-0547">Nucleotide-binding</keyword>
<dbReference type="Proteomes" id="UP000011554">
    <property type="component" value="Unassembled WGS sequence"/>
</dbReference>
<dbReference type="Pfam" id="PF00005">
    <property type="entry name" value="ABC_tran"/>
    <property type="match status" value="1"/>
</dbReference>
<dbReference type="PROSITE" id="PS50893">
    <property type="entry name" value="ABC_TRANSPORTER_2"/>
    <property type="match status" value="1"/>
</dbReference>
<proteinExistence type="inferred from homology"/>
<dbReference type="RefSeq" id="WP_006107614.1">
    <property type="nucleotide sequence ID" value="NZ_AOIO01000011.1"/>
</dbReference>
<protein>
    <submittedName>
        <fullName evidence="6">Copper ABC transporter ATP-binding protein</fullName>
    </submittedName>
</protein>
<dbReference type="InterPro" id="IPR003593">
    <property type="entry name" value="AAA+_ATPase"/>
</dbReference>
<dbReference type="InterPro" id="IPR017871">
    <property type="entry name" value="ABC_transporter-like_CS"/>
</dbReference>
<evidence type="ECO:0000259" key="5">
    <source>
        <dbReference type="PROSITE" id="PS50893"/>
    </source>
</evidence>
<dbReference type="CDD" id="cd03230">
    <property type="entry name" value="ABC_DR_subfamily_A"/>
    <property type="match status" value="1"/>
</dbReference>
<dbReference type="PATRIC" id="fig|29540.5.peg.765"/>
<feature type="domain" description="ABC transporter" evidence="5">
    <location>
        <begin position="4"/>
        <end position="229"/>
    </location>
</feature>
<accession>M0B2T2</accession>
<dbReference type="Gene3D" id="3.40.50.300">
    <property type="entry name" value="P-loop containing nucleotide triphosphate hydrolases"/>
    <property type="match status" value="1"/>
</dbReference>
<sequence length="314" mass="33613">MAAIETNGVSKRFDETHAVRDVDLTVESGEVFGFLGPNGAGKSTTINMLLDFVRPTTGAISILGVDPQEQPRVVRRRTGVLPEGYAFYDRLPGRRHVELAIDMYESDDDPIAILDRVGLTGDEDTAVGTYSKGMRQRLALGIALVDDPDLLILDEPSSGLDPNGIRTLREIVREEADYGTTVFLSSHVLDQVEAVCDRVAIMNDGTLLTVDTVDGLRDTLDPNSTLVLSVDAVPDSAPQRLAELDRVDGVDVDSASEDHGGTISITCTDSGVKSAAIGRVEEAGATVTDIGVEDSSLEELFAAYTDSSSDGERR</sequence>
<dbReference type="SMART" id="SM00382">
    <property type="entry name" value="AAA"/>
    <property type="match status" value="1"/>
</dbReference>
<dbReference type="PANTHER" id="PTHR43335:SF4">
    <property type="entry name" value="ABC TRANSPORTER, ATP-BINDING PROTEIN"/>
    <property type="match status" value="1"/>
</dbReference>
<dbReference type="eggNOG" id="arCOG00194">
    <property type="taxonomic scope" value="Archaea"/>
</dbReference>
<dbReference type="EMBL" id="AOIO01000011">
    <property type="protein sequence ID" value="ELZ04872.1"/>
    <property type="molecule type" value="Genomic_DNA"/>
</dbReference>
<keyword evidence="2" id="KW-0813">Transport</keyword>
<reference evidence="6 7" key="1">
    <citation type="journal article" date="2014" name="PLoS Genet.">
        <title>Phylogenetically driven sequencing of extremely halophilic archaea reveals strategies for static and dynamic osmo-response.</title>
        <authorList>
            <person name="Becker E.A."/>
            <person name="Seitzer P.M."/>
            <person name="Tritt A."/>
            <person name="Larsen D."/>
            <person name="Krusor M."/>
            <person name="Yao A.I."/>
            <person name="Wu D."/>
            <person name="Madern D."/>
            <person name="Eisen J.A."/>
            <person name="Darling A.E."/>
            <person name="Facciotti M.T."/>
        </authorList>
    </citation>
    <scope>NUCLEOTIDE SEQUENCE [LARGE SCALE GENOMIC DNA]</scope>
    <source>
        <strain evidence="6 7">DSM 12278</strain>
    </source>
</reference>
<organism evidence="6 7">
    <name type="scientific">Natrialba asiatica (strain ATCC 700177 / DSM 12278 / JCM 9576 / FERM P-10747 / NBRC 102637 / 172P1)</name>
    <dbReference type="NCBI Taxonomy" id="29540"/>
    <lineage>
        <taxon>Archaea</taxon>
        <taxon>Methanobacteriati</taxon>
        <taxon>Methanobacteriota</taxon>
        <taxon>Stenosarchaea group</taxon>
        <taxon>Halobacteria</taxon>
        <taxon>Halobacteriales</taxon>
        <taxon>Natrialbaceae</taxon>
        <taxon>Natrialba</taxon>
    </lineage>
</organism>
<dbReference type="PROSITE" id="PS00211">
    <property type="entry name" value="ABC_TRANSPORTER_1"/>
    <property type="match status" value="1"/>
</dbReference>
<dbReference type="InterPro" id="IPR027417">
    <property type="entry name" value="P-loop_NTPase"/>
</dbReference>
<dbReference type="OrthoDB" id="87732at2157"/>
<keyword evidence="4 6" id="KW-0067">ATP-binding</keyword>
<dbReference type="GO" id="GO:0005524">
    <property type="term" value="F:ATP binding"/>
    <property type="evidence" value="ECO:0007669"/>
    <property type="project" value="UniProtKB-KW"/>
</dbReference>
<evidence type="ECO:0000256" key="4">
    <source>
        <dbReference type="ARBA" id="ARBA00022840"/>
    </source>
</evidence>
<dbReference type="GO" id="GO:0016887">
    <property type="term" value="F:ATP hydrolysis activity"/>
    <property type="evidence" value="ECO:0007669"/>
    <property type="project" value="InterPro"/>
</dbReference>
<evidence type="ECO:0000256" key="1">
    <source>
        <dbReference type="ARBA" id="ARBA00005417"/>
    </source>
</evidence>
<keyword evidence="7" id="KW-1185">Reference proteome</keyword>
<evidence type="ECO:0000256" key="2">
    <source>
        <dbReference type="ARBA" id="ARBA00022448"/>
    </source>
</evidence>
<dbReference type="PANTHER" id="PTHR43335">
    <property type="entry name" value="ABC TRANSPORTER, ATP-BINDING PROTEIN"/>
    <property type="match status" value="1"/>
</dbReference>
<evidence type="ECO:0000313" key="6">
    <source>
        <dbReference type="EMBL" id="ELZ04872.1"/>
    </source>
</evidence>
<name>M0B2T2_NATA1</name>
<gene>
    <name evidence="6" type="ORF">C481_03797</name>
</gene>
<evidence type="ECO:0000256" key="3">
    <source>
        <dbReference type="ARBA" id="ARBA00022741"/>
    </source>
</evidence>
<dbReference type="AlphaFoldDB" id="M0B2T2"/>
<dbReference type="InterPro" id="IPR003439">
    <property type="entry name" value="ABC_transporter-like_ATP-bd"/>
</dbReference>
<comment type="caution">
    <text evidence="6">The sequence shown here is derived from an EMBL/GenBank/DDBJ whole genome shotgun (WGS) entry which is preliminary data.</text>
</comment>
<dbReference type="STRING" id="29540.C481_03797"/>
<comment type="similarity">
    <text evidence="1">Belongs to the ABC transporter superfamily.</text>
</comment>
<dbReference type="SUPFAM" id="SSF52540">
    <property type="entry name" value="P-loop containing nucleoside triphosphate hydrolases"/>
    <property type="match status" value="1"/>
</dbReference>
<evidence type="ECO:0000313" key="7">
    <source>
        <dbReference type="Proteomes" id="UP000011554"/>
    </source>
</evidence>